<evidence type="ECO:0000313" key="2">
    <source>
        <dbReference type="Proteomes" id="UP000557688"/>
    </source>
</evidence>
<proteinExistence type="predicted"/>
<accession>A0A839UYS3</accession>
<comment type="caution">
    <text evidence="1">The sequence shown here is derived from an EMBL/GenBank/DDBJ whole genome shotgun (WGS) entry which is preliminary data.</text>
</comment>
<gene>
    <name evidence="1" type="ORF">FHR90_000245</name>
</gene>
<dbReference type="RefSeq" id="WP_183274613.1">
    <property type="nucleotide sequence ID" value="NZ_JACHXV010000001.1"/>
</dbReference>
<dbReference type="InterPro" id="IPR014903">
    <property type="entry name" value="DUF1796"/>
</dbReference>
<keyword evidence="2" id="KW-1185">Reference proteome</keyword>
<dbReference type="PROSITE" id="PS51257">
    <property type="entry name" value="PROKAR_LIPOPROTEIN"/>
    <property type="match status" value="1"/>
</dbReference>
<organism evidence="1 2">
    <name type="scientific">Endobacter medicaginis</name>
    <dbReference type="NCBI Taxonomy" id="1181271"/>
    <lineage>
        <taxon>Bacteria</taxon>
        <taxon>Pseudomonadati</taxon>
        <taxon>Pseudomonadota</taxon>
        <taxon>Alphaproteobacteria</taxon>
        <taxon>Acetobacterales</taxon>
        <taxon>Acetobacteraceae</taxon>
        <taxon>Endobacter</taxon>
    </lineage>
</organism>
<evidence type="ECO:0008006" key="3">
    <source>
        <dbReference type="Google" id="ProtNLM"/>
    </source>
</evidence>
<dbReference type="Proteomes" id="UP000557688">
    <property type="component" value="Unassembled WGS sequence"/>
</dbReference>
<sequence>MRPAITQVLSLGSACWTATLIADAGLRRFSGPFDWTFTDPKLVLACLRDDFAQFCDRSAWERVGGPQQWSLTRLRARLGLGPITNHHDISVDADFARLMRATDRLRAALRPGVRSLFVVMTENRHLDARSFTQLRARLQDKAPDADLLAIGLNPGPPQPRAHGTLREVGRADRFRRWSFSPGAPSTDGLRFPAPGDGALLRCVFAPYRLAIEPA</sequence>
<name>A0A839UYS3_9PROT</name>
<dbReference type="EMBL" id="JACHXV010000001">
    <property type="protein sequence ID" value="MBB3172439.1"/>
    <property type="molecule type" value="Genomic_DNA"/>
</dbReference>
<reference evidence="1 2" key="1">
    <citation type="submission" date="2020-08" db="EMBL/GenBank/DDBJ databases">
        <title>Genomic Encyclopedia of Type Strains, Phase III (KMG-III): the genomes of soil and plant-associated and newly described type strains.</title>
        <authorList>
            <person name="Whitman W."/>
        </authorList>
    </citation>
    <scope>NUCLEOTIDE SEQUENCE [LARGE SCALE GENOMIC DNA]</scope>
    <source>
        <strain evidence="1 2">CECT 8088</strain>
    </source>
</reference>
<protein>
    <recommendedName>
        <fullName evidence="3">Papain-like cysteine peptidase</fullName>
    </recommendedName>
</protein>
<dbReference type="AlphaFoldDB" id="A0A839UYS3"/>
<dbReference type="Pfam" id="PF08795">
    <property type="entry name" value="DUF1796"/>
    <property type="match status" value="1"/>
</dbReference>
<evidence type="ECO:0000313" key="1">
    <source>
        <dbReference type="EMBL" id="MBB3172439.1"/>
    </source>
</evidence>